<feature type="binding site" evidence="8">
    <location>
        <position position="53"/>
    </location>
    <ligand>
        <name>Fe cation</name>
        <dbReference type="ChEBI" id="CHEBI:24875"/>
        <label>1</label>
    </ligand>
</feature>
<dbReference type="GO" id="GO:0005829">
    <property type="term" value="C:cytosol"/>
    <property type="evidence" value="ECO:0007669"/>
    <property type="project" value="TreeGrafter"/>
</dbReference>
<dbReference type="STRING" id="36842.SAMN02194393_01827"/>
<evidence type="ECO:0000313" key="11">
    <source>
        <dbReference type="EMBL" id="SKC63214.1"/>
    </source>
</evidence>
<keyword evidence="9" id="KW-0963">Cytoplasm</keyword>
<protein>
    <recommendedName>
        <fullName evidence="9">Ferritin</fullName>
        <ecNumber evidence="9">1.16.3.2</ecNumber>
    </recommendedName>
</protein>
<evidence type="ECO:0000256" key="9">
    <source>
        <dbReference type="RuleBase" id="RU361145"/>
    </source>
</evidence>
<evidence type="ECO:0000313" key="12">
    <source>
        <dbReference type="Proteomes" id="UP000190285"/>
    </source>
</evidence>
<dbReference type="PANTHER" id="PTHR11431:SF127">
    <property type="entry name" value="BACTERIAL NON-HEME FERRITIN"/>
    <property type="match status" value="1"/>
</dbReference>
<dbReference type="RefSeq" id="WP_079491036.1">
    <property type="nucleotide sequence ID" value="NZ_FUZT01000004.1"/>
</dbReference>
<feature type="binding site" evidence="8">
    <location>
        <position position="50"/>
    </location>
    <ligand>
        <name>Fe cation</name>
        <dbReference type="ChEBI" id="CHEBI:24875"/>
        <label>1</label>
    </ligand>
</feature>
<comment type="catalytic activity">
    <reaction evidence="7 9">
        <text>4 Fe(2+) + O2 + 6 H2O = 4 iron(III) oxide-hydroxide + 12 H(+)</text>
        <dbReference type="Rhea" id="RHEA:11972"/>
        <dbReference type="ChEBI" id="CHEBI:15377"/>
        <dbReference type="ChEBI" id="CHEBI:15378"/>
        <dbReference type="ChEBI" id="CHEBI:15379"/>
        <dbReference type="ChEBI" id="CHEBI:29033"/>
        <dbReference type="ChEBI" id="CHEBI:78619"/>
        <dbReference type="EC" id="1.16.3.2"/>
    </reaction>
</comment>
<dbReference type="EMBL" id="FUZT01000004">
    <property type="protein sequence ID" value="SKC63214.1"/>
    <property type="molecule type" value="Genomic_DNA"/>
</dbReference>
<dbReference type="PANTHER" id="PTHR11431">
    <property type="entry name" value="FERRITIN"/>
    <property type="match status" value="1"/>
</dbReference>
<evidence type="ECO:0000256" key="5">
    <source>
        <dbReference type="ARBA" id="ARBA00023002"/>
    </source>
</evidence>
<comment type="function">
    <text evidence="1 9">Iron-storage protein.</text>
</comment>
<dbReference type="GO" id="GO:0006826">
    <property type="term" value="P:iron ion transport"/>
    <property type="evidence" value="ECO:0007669"/>
    <property type="project" value="InterPro"/>
</dbReference>
<dbReference type="SUPFAM" id="SSF47240">
    <property type="entry name" value="Ferritin-like"/>
    <property type="match status" value="1"/>
</dbReference>
<evidence type="ECO:0000256" key="1">
    <source>
        <dbReference type="ARBA" id="ARBA00002485"/>
    </source>
</evidence>
<dbReference type="CDD" id="cd01055">
    <property type="entry name" value="Nonheme_Ferritin"/>
    <property type="match status" value="1"/>
</dbReference>
<feature type="binding site" evidence="8">
    <location>
        <position position="127"/>
    </location>
    <ligand>
        <name>Fe cation</name>
        <dbReference type="ChEBI" id="CHEBI:24875"/>
        <label>1</label>
    </ligand>
</feature>
<dbReference type="GO" id="GO:0008199">
    <property type="term" value="F:ferric iron binding"/>
    <property type="evidence" value="ECO:0007669"/>
    <property type="project" value="InterPro"/>
</dbReference>
<dbReference type="GO" id="GO:0008198">
    <property type="term" value="F:ferrous iron binding"/>
    <property type="evidence" value="ECO:0007669"/>
    <property type="project" value="TreeGrafter"/>
</dbReference>
<accession>A0A1T5KHK2</accession>
<feature type="binding site" evidence="8">
    <location>
        <position position="17"/>
    </location>
    <ligand>
        <name>Fe cation</name>
        <dbReference type="ChEBI" id="CHEBI:24875"/>
        <label>1</label>
    </ligand>
</feature>
<dbReference type="InterPro" id="IPR009078">
    <property type="entry name" value="Ferritin-like_SF"/>
</dbReference>
<dbReference type="InterPro" id="IPR041719">
    <property type="entry name" value="Ferritin_prok"/>
</dbReference>
<dbReference type="InterPro" id="IPR001519">
    <property type="entry name" value="Ferritin"/>
</dbReference>
<name>A0A1T5KHK2_9FIRM</name>
<keyword evidence="5" id="KW-0560">Oxidoreductase</keyword>
<dbReference type="Proteomes" id="UP000190285">
    <property type="component" value="Unassembled WGS sequence"/>
</dbReference>
<feature type="binding site" evidence="8">
    <location>
        <position position="94"/>
    </location>
    <ligand>
        <name>Fe cation</name>
        <dbReference type="ChEBI" id="CHEBI:24875"/>
        <label>1</label>
    </ligand>
</feature>
<proteinExistence type="inferred from homology"/>
<dbReference type="InterPro" id="IPR012347">
    <property type="entry name" value="Ferritin-like"/>
</dbReference>
<comment type="similarity">
    <text evidence="2 9">Belongs to the ferritin family. Prokaryotic subfamily.</text>
</comment>
<dbReference type="AlphaFoldDB" id="A0A1T5KHK2"/>
<evidence type="ECO:0000256" key="8">
    <source>
        <dbReference type="PIRSR" id="PIRSR601519-1"/>
    </source>
</evidence>
<dbReference type="EC" id="1.16.3.2" evidence="9"/>
<evidence type="ECO:0000256" key="7">
    <source>
        <dbReference type="ARBA" id="ARBA00048035"/>
    </source>
</evidence>
<dbReference type="PROSITE" id="PS50905">
    <property type="entry name" value="FERRITIN_LIKE"/>
    <property type="match status" value="1"/>
</dbReference>
<gene>
    <name evidence="11" type="ORF">SAMN02194393_01827</name>
</gene>
<feature type="domain" description="Ferritin-like diiron" evidence="10">
    <location>
        <begin position="1"/>
        <end position="145"/>
    </location>
</feature>
<dbReference type="Pfam" id="PF00210">
    <property type="entry name" value="Ferritin"/>
    <property type="match status" value="1"/>
</dbReference>
<dbReference type="GO" id="GO:0006879">
    <property type="term" value="P:intracellular iron ion homeostasis"/>
    <property type="evidence" value="ECO:0007669"/>
    <property type="project" value="UniProtKB-KW"/>
</dbReference>
<sequence length="171" mass="19877">MVSEKLFKKLNDQMNFEFESANIYLAMAAYSASIDLDGFENFFLVQAEEERFHAMKFYNYINEVDGRATISSYNEPENQYESLLSALEKALGHEQIVTKRIYDLMDLAQEEKEYATISMLQWFIDEQVEEESMFKKLIQKVKMVGENSNGLMQLDKELASRTFTPPADDAE</sequence>
<reference evidence="11 12" key="1">
    <citation type="submission" date="2017-02" db="EMBL/GenBank/DDBJ databases">
        <authorList>
            <person name="Peterson S.W."/>
        </authorList>
    </citation>
    <scope>NUCLEOTIDE SEQUENCE [LARGE SCALE GENOMIC DNA]</scope>
    <source>
        <strain evidence="11 12">M1</strain>
    </source>
</reference>
<dbReference type="GO" id="GO:0042802">
    <property type="term" value="F:identical protein binding"/>
    <property type="evidence" value="ECO:0007669"/>
    <property type="project" value="UniProtKB-ARBA"/>
</dbReference>
<dbReference type="Gene3D" id="1.20.1260.10">
    <property type="match status" value="1"/>
</dbReference>
<comment type="subcellular location">
    <subcellularLocation>
        <location evidence="9">Cytoplasm</location>
    </subcellularLocation>
</comment>
<keyword evidence="3 9" id="KW-0409">Iron storage</keyword>
<evidence type="ECO:0000259" key="10">
    <source>
        <dbReference type="PROSITE" id="PS50905"/>
    </source>
</evidence>
<evidence type="ECO:0000256" key="6">
    <source>
        <dbReference type="ARBA" id="ARBA00023004"/>
    </source>
</evidence>
<keyword evidence="4 8" id="KW-0479">Metal-binding</keyword>
<dbReference type="GO" id="GO:0004322">
    <property type="term" value="F:ferroxidase activity"/>
    <property type="evidence" value="ECO:0007669"/>
    <property type="project" value="TreeGrafter"/>
</dbReference>
<dbReference type="OrthoDB" id="9801481at2"/>
<dbReference type="InterPro" id="IPR009040">
    <property type="entry name" value="Ferritin-like_diiron"/>
</dbReference>
<dbReference type="InterPro" id="IPR008331">
    <property type="entry name" value="Ferritin_DPS_dom"/>
</dbReference>
<dbReference type="FunFam" id="1.20.1260.10:FF:000001">
    <property type="entry name" value="Non-heme ferritin"/>
    <property type="match status" value="1"/>
</dbReference>
<evidence type="ECO:0000256" key="4">
    <source>
        <dbReference type="ARBA" id="ARBA00022723"/>
    </source>
</evidence>
<organism evidence="11 12">
    <name type="scientific">Maledivibacter halophilus</name>
    <dbReference type="NCBI Taxonomy" id="36842"/>
    <lineage>
        <taxon>Bacteria</taxon>
        <taxon>Bacillati</taxon>
        <taxon>Bacillota</taxon>
        <taxon>Clostridia</taxon>
        <taxon>Peptostreptococcales</taxon>
        <taxon>Caminicellaceae</taxon>
        <taxon>Maledivibacter</taxon>
    </lineage>
</organism>
<evidence type="ECO:0000256" key="3">
    <source>
        <dbReference type="ARBA" id="ARBA00022434"/>
    </source>
</evidence>
<keyword evidence="12" id="KW-1185">Reference proteome</keyword>
<evidence type="ECO:0000256" key="2">
    <source>
        <dbReference type="ARBA" id="ARBA00006950"/>
    </source>
</evidence>
<keyword evidence="6 8" id="KW-0408">Iron</keyword>